<feature type="region of interest" description="Disordered" evidence="1">
    <location>
        <begin position="336"/>
        <end position="377"/>
    </location>
</feature>
<feature type="compositionally biased region" description="Basic residues" evidence="1">
    <location>
        <begin position="79"/>
        <end position="99"/>
    </location>
</feature>
<reference evidence="3 4" key="1">
    <citation type="submission" date="2024-03" db="EMBL/GenBank/DDBJ databases">
        <title>Aureococcus anophagefferens CCMP1851 and Kratosvirus quantuckense: Draft genome of a second virus-susceptible host strain in the model system.</title>
        <authorList>
            <person name="Chase E."/>
            <person name="Truchon A.R."/>
            <person name="Schepens W."/>
            <person name="Wilhelm S.W."/>
        </authorList>
    </citation>
    <scope>NUCLEOTIDE SEQUENCE [LARGE SCALE GENOMIC DNA]</scope>
    <source>
        <strain evidence="3 4">CCMP1851</strain>
    </source>
</reference>
<feature type="compositionally biased region" description="Basic residues" evidence="1">
    <location>
        <begin position="389"/>
        <end position="406"/>
    </location>
</feature>
<gene>
    <name evidence="3" type="ORF">SO694_00010118</name>
</gene>
<evidence type="ECO:0000259" key="2">
    <source>
        <dbReference type="Pfam" id="PF04784"/>
    </source>
</evidence>
<organism evidence="3 4">
    <name type="scientific">Aureococcus anophagefferens</name>
    <name type="common">Harmful bloom alga</name>
    <dbReference type="NCBI Taxonomy" id="44056"/>
    <lineage>
        <taxon>Eukaryota</taxon>
        <taxon>Sar</taxon>
        <taxon>Stramenopiles</taxon>
        <taxon>Ochrophyta</taxon>
        <taxon>Pelagophyceae</taxon>
        <taxon>Pelagomonadales</taxon>
        <taxon>Pelagomonadaceae</taxon>
        <taxon>Aureococcus</taxon>
    </lineage>
</organism>
<dbReference type="PANTHER" id="PTHR46361:SF3">
    <property type="entry name" value="ELECTRON CARRIER_ PROTEIN DISULFIDE OXIDOREDUCTASE"/>
    <property type="match status" value="1"/>
</dbReference>
<dbReference type="EMBL" id="JBBJCI010000023">
    <property type="protein sequence ID" value="KAK7254576.1"/>
    <property type="molecule type" value="Genomic_DNA"/>
</dbReference>
<evidence type="ECO:0000313" key="4">
    <source>
        <dbReference type="Proteomes" id="UP001363151"/>
    </source>
</evidence>
<protein>
    <recommendedName>
        <fullName evidence="2">DUF547 domain-containing protein</fullName>
    </recommendedName>
</protein>
<feature type="region of interest" description="Disordered" evidence="1">
    <location>
        <begin position="389"/>
        <end position="412"/>
    </location>
</feature>
<accession>A0ABR1GFI5</accession>
<name>A0ABR1GFI5_AURAN</name>
<feature type="region of interest" description="Disordered" evidence="1">
    <location>
        <begin position="873"/>
        <end position="899"/>
    </location>
</feature>
<comment type="caution">
    <text evidence="3">The sequence shown here is derived from an EMBL/GenBank/DDBJ whole genome shotgun (WGS) entry which is preliminary data.</text>
</comment>
<keyword evidence="4" id="KW-1185">Reference proteome</keyword>
<feature type="region of interest" description="Disordered" evidence="1">
    <location>
        <begin position="64"/>
        <end position="99"/>
    </location>
</feature>
<feature type="domain" description="DUF547" evidence="2">
    <location>
        <begin position="639"/>
        <end position="786"/>
    </location>
</feature>
<sequence>MAKLAAWAEPFAAAQSRRWPAALLVAAAAAVLWASPSPALAALALALYSAALLALAAEAHADVAPPIPAPTRGADVRPRRPARAAPRPRRQGRRARRRRGGLRCVVADAGGARRPCGANGVAVPFRTRCLEGRAAPRARAEGGARTAIAVSASLTEDAPAAPPRVLWFGVELQDGDYKAPSRAFRATAGRLLGLARRFMKCEVRYGLSGTPFIVFDAAHAAERFELWGADGVVEPPLEAAGRVAVGAPAASRDADSVLKRLFEARESSFLALSWYTKFVDFAAWKIVELPALFGREMALTRLWGDAAMRLVLFSEDDEGCRDYWFAMDLDPPEDALAAPRRLAPRRRRRTRRAPRPRPSSSATSRPRVPEGRRRRAPRLRRGVRAVVRVARRPRRPRRGGGARAPRRGVDAPGAEAAGAGALYDFLAAAPPDGRGAAALVEIFAHGWIAGRISVDDGAASFAPDARPSVFSSGPALADVLSFKSVSRVDVCLDPSLPGLGVATLATPHRRWRVALASVAAAERLRAAVGRARERPRSPLKRHRRDADYSSAGGTGALYRWSARAAGHVDGLHEFAGPRVVLNRFCTKGDNSSTADVAALPGRALALLLDATAGDDLGVLEEALEACAALRSLDGGAVARLRGAEATAFALNLYHVVVAHAQLEGAFPVWGGDGELRDVALLKHRVLPSVLSLADALSRATYVVAGKPVAPADLEHGVIRKFSARAATIFSGLVVADRPCPLALAAPERRDPRLGLALHAGVAASGPARVPVYAAATLDAQLDATAARVVAHFFLSNEAQITLPPVARYFGDDFVDGGGADRARLAGAVAAFLPGDLKATFAARRRRKLPVKIAAFDCAAAALAPLDGGRPRAGYFDESGDDASSTTTDVSLPRARSASY</sequence>
<feature type="compositionally biased region" description="Basic residues" evidence="1">
    <location>
        <begin position="342"/>
        <end position="355"/>
    </location>
</feature>
<dbReference type="InterPro" id="IPR006869">
    <property type="entry name" value="DUF547"/>
</dbReference>
<proteinExistence type="predicted"/>
<evidence type="ECO:0000256" key="1">
    <source>
        <dbReference type="SAM" id="MobiDB-lite"/>
    </source>
</evidence>
<dbReference type="Pfam" id="PF04784">
    <property type="entry name" value="DUF547"/>
    <property type="match status" value="1"/>
</dbReference>
<evidence type="ECO:0000313" key="3">
    <source>
        <dbReference type="EMBL" id="KAK7254576.1"/>
    </source>
</evidence>
<dbReference type="Proteomes" id="UP001363151">
    <property type="component" value="Unassembled WGS sequence"/>
</dbReference>
<dbReference type="PANTHER" id="PTHR46361">
    <property type="entry name" value="ELECTRON CARRIER/ PROTEIN DISULFIDE OXIDOREDUCTASE"/>
    <property type="match status" value="1"/>
</dbReference>